<dbReference type="Proteomes" id="UP000823775">
    <property type="component" value="Unassembled WGS sequence"/>
</dbReference>
<name>A0ABS8TGH9_DATST</name>
<organism evidence="1 2">
    <name type="scientific">Datura stramonium</name>
    <name type="common">Jimsonweed</name>
    <name type="synonym">Common thornapple</name>
    <dbReference type="NCBI Taxonomy" id="4076"/>
    <lineage>
        <taxon>Eukaryota</taxon>
        <taxon>Viridiplantae</taxon>
        <taxon>Streptophyta</taxon>
        <taxon>Embryophyta</taxon>
        <taxon>Tracheophyta</taxon>
        <taxon>Spermatophyta</taxon>
        <taxon>Magnoliopsida</taxon>
        <taxon>eudicotyledons</taxon>
        <taxon>Gunneridae</taxon>
        <taxon>Pentapetalae</taxon>
        <taxon>asterids</taxon>
        <taxon>lamiids</taxon>
        <taxon>Solanales</taxon>
        <taxon>Solanaceae</taxon>
        <taxon>Solanoideae</taxon>
        <taxon>Datureae</taxon>
        <taxon>Datura</taxon>
    </lineage>
</organism>
<evidence type="ECO:0000313" key="1">
    <source>
        <dbReference type="EMBL" id="MCD7469674.1"/>
    </source>
</evidence>
<gene>
    <name evidence="1" type="ORF">HAX54_008823</name>
</gene>
<evidence type="ECO:0000313" key="2">
    <source>
        <dbReference type="Proteomes" id="UP000823775"/>
    </source>
</evidence>
<proteinExistence type="predicted"/>
<reference evidence="1 2" key="1">
    <citation type="journal article" date="2021" name="BMC Genomics">
        <title>Datura genome reveals duplications of psychoactive alkaloid biosynthetic genes and high mutation rate following tissue culture.</title>
        <authorList>
            <person name="Rajewski A."/>
            <person name="Carter-House D."/>
            <person name="Stajich J."/>
            <person name="Litt A."/>
        </authorList>
    </citation>
    <scope>NUCLEOTIDE SEQUENCE [LARGE SCALE GENOMIC DNA]</scope>
    <source>
        <strain evidence="1">AR-01</strain>
    </source>
</reference>
<feature type="non-terminal residue" evidence="1">
    <location>
        <position position="84"/>
    </location>
</feature>
<sequence length="84" mass="8930">MLKIVDLDRGVKLLLTLKVVPGLLSIIVRGMNDNGSPIMAVGFCKNNFDRVGSYTSTSPRSSIPSVTVSSLSSIVTGSSVYQLQ</sequence>
<accession>A0ABS8TGH9</accession>
<protein>
    <submittedName>
        <fullName evidence="1">Uncharacterized protein</fullName>
    </submittedName>
</protein>
<keyword evidence="2" id="KW-1185">Reference proteome</keyword>
<dbReference type="EMBL" id="JACEIK010001467">
    <property type="protein sequence ID" value="MCD7469674.1"/>
    <property type="molecule type" value="Genomic_DNA"/>
</dbReference>
<comment type="caution">
    <text evidence="1">The sequence shown here is derived from an EMBL/GenBank/DDBJ whole genome shotgun (WGS) entry which is preliminary data.</text>
</comment>